<feature type="signal peptide" evidence="1">
    <location>
        <begin position="1"/>
        <end position="24"/>
    </location>
</feature>
<dbReference type="EMBL" id="CP025781">
    <property type="protein sequence ID" value="QBC42823.1"/>
    <property type="molecule type" value="Genomic_DNA"/>
</dbReference>
<dbReference type="Gene3D" id="3.40.190.10">
    <property type="entry name" value="Periplasmic binding protein-like II"/>
    <property type="match status" value="2"/>
</dbReference>
<dbReference type="KEGG" id="ifl:C1H71_04150"/>
<dbReference type="Proteomes" id="UP000515917">
    <property type="component" value="Chromosome"/>
</dbReference>
<dbReference type="PANTHER" id="PTHR35936">
    <property type="entry name" value="MEMBRANE-BOUND LYTIC MUREIN TRANSGLYCOSYLASE F"/>
    <property type="match status" value="1"/>
</dbReference>
<evidence type="ECO:0000313" key="2">
    <source>
        <dbReference type="EMBL" id="QBC42823.1"/>
    </source>
</evidence>
<sequence>MHATQSRFLIAGVISLLSSTHSLATPLEILVENAAEPFSRADGTGYANDLVVAAFAAVGIEAKLKVVPYSRCKKMVLDAKAIACFNMAWEPAMAGKIKFPSMPLYTVTPIYFQNKAHPLSAKSEAEFSVGLKIGVVSGYEYPPSASQLPKRGIIFVQGQNEQINLKQLALGSINAALVMASEIQTPQYWADNAGVTAQVETTFFSSKQDVFIGFSPQHPKGLWALKKFEEGYKAITDNEKIKQIKAKWQPQK</sequence>
<gene>
    <name evidence="2" type="ORF">C1H71_04150</name>
</gene>
<feature type="chain" id="PRO_5028903978" evidence="1">
    <location>
        <begin position="25"/>
        <end position="252"/>
    </location>
</feature>
<dbReference type="RefSeq" id="WP_130105439.1">
    <property type="nucleotide sequence ID" value="NZ_CP025781.1"/>
</dbReference>
<dbReference type="AlphaFoldDB" id="A0A7G3G721"/>
<dbReference type="PANTHER" id="PTHR35936:SF35">
    <property type="entry name" value="L-CYSTINE-BINDING PROTEIN TCYJ"/>
    <property type="match status" value="1"/>
</dbReference>
<reference evidence="2 3" key="1">
    <citation type="submission" date="2018-01" db="EMBL/GenBank/DDBJ databases">
        <title>Genome sequence of Iodobacter sp. strain PCH194 isolated from Indian Trans-Himalaya.</title>
        <authorList>
            <person name="Kumar V."/>
            <person name="Thakur V."/>
            <person name="Kumar S."/>
            <person name="Singh D."/>
        </authorList>
    </citation>
    <scope>NUCLEOTIDE SEQUENCE [LARGE SCALE GENOMIC DNA]</scope>
    <source>
        <strain evidence="2 3">PCH194</strain>
    </source>
</reference>
<name>A0A7G3G721_9NEIS</name>
<organism evidence="2 3">
    <name type="scientific">Iodobacter fluviatilis</name>
    <dbReference type="NCBI Taxonomy" id="537"/>
    <lineage>
        <taxon>Bacteria</taxon>
        <taxon>Pseudomonadati</taxon>
        <taxon>Pseudomonadota</taxon>
        <taxon>Betaproteobacteria</taxon>
        <taxon>Neisseriales</taxon>
        <taxon>Chitinibacteraceae</taxon>
        <taxon>Iodobacter</taxon>
    </lineage>
</organism>
<accession>A0A7G3G721</accession>
<dbReference type="SUPFAM" id="SSF53850">
    <property type="entry name" value="Periplasmic binding protein-like II"/>
    <property type="match status" value="1"/>
</dbReference>
<evidence type="ECO:0000256" key="1">
    <source>
        <dbReference type="SAM" id="SignalP"/>
    </source>
</evidence>
<protein>
    <submittedName>
        <fullName evidence="2">Uncharacterized protein</fullName>
    </submittedName>
</protein>
<evidence type="ECO:0000313" key="3">
    <source>
        <dbReference type="Proteomes" id="UP000515917"/>
    </source>
</evidence>
<keyword evidence="1" id="KW-0732">Signal</keyword>
<proteinExistence type="predicted"/>
<keyword evidence="3" id="KW-1185">Reference proteome</keyword>